<dbReference type="GeneID" id="66260838"/>
<dbReference type="Proteomes" id="UP000229055">
    <property type="component" value="Chromosome"/>
</dbReference>
<reference evidence="2" key="2">
    <citation type="submission" date="2017-11" db="EMBL/GenBank/DDBJ databases">
        <title>PacBio sequencing of new strain of the secondary endosymbiont Candidatus Hamiltonella defensa.</title>
        <authorList>
            <person name="Strand M.R."/>
            <person name="Oliver K."/>
        </authorList>
    </citation>
    <scope>NUCLEOTIDE SEQUENCE [LARGE SCALE GENOMIC DNA]</scope>
    <source>
        <strain evidence="2">ZA17</strain>
    </source>
</reference>
<dbReference type="Gene3D" id="1.20.1220.20">
    <property type="entry name" value="Uncharcterised protein PF01724"/>
    <property type="match status" value="1"/>
</dbReference>
<dbReference type="RefSeq" id="WP_015873550.1">
    <property type="nucleotide sequence ID" value="NZ_CADIJI010000070.1"/>
</dbReference>
<evidence type="ECO:0000313" key="1">
    <source>
        <dbReference type="EMBL" id="ATW33647.1"/>
    </source>
</evidence>
<dbReference type="AlphaFoldDB" id="A0A2D3SWW3"/>
<protein>
    <recommendedName>
        <fullName evidence="3">DUF29 domain-containing protein</fullName>
    </recommendedName>
</protein>
<name>A0A2D3SWW3_9ENTR</name>
<accession>A0A2D3SWW3</accession>
<reference evidence="2" key="1">
    <citation type="submission" date="2016-10" db="EMBL/GenBank/DDBJ databases">
        <authorList>
            <person name="Chevignon G."/>
        </authorList>
    </citation>
    <scope>NUCLEOTIDE SEQUENCE [LARGE SCALE GENOMIC DNA]</scope>
    <source>
        <strain evidence="2">ZA17</strain>
    </source>
</reference>
<organism evidence="1 2">
    <name type="scientific">Candidatus Williamhamiltonella defendens</name>
    <dbReference type="NCBI Taxonomy" id="138072"/>
    <lineage>
        <taxon>Bacteria</taxon>
        <taxon>Pseudomonadati</taxon>
        <taxon>Pseudomonadota</taxon>
        <taxon>Gammaproteobacteria</taxon>
        <taxon>Enterobacterales</taxon>
        <taxon>Enterobacteriaceae</taxon>
        <taxon>aphid secondary symbionts</taxon>
        <taxon>Candidatus Williamhamiltonella</taxon>
    </lineage>
</organism>
<dbReference type="EMBL" id="CP017613">
    <property type="protein sequence ID" value="ATW33647.1"/>
    <property type="molecule type" value="Genomic_DNA"/>
</dbReference>
<evidence type="ECO:0008006" key="3">
    <source>
        <dbReference type="Google" id="ProtNLM"/>
    </source>
</evidence>
<proteinExistence type="predicted"/>
<dbReference type="Pfam" id="PF01724">
    <property type="entry name" value="DUF29"/>
    <property type="match status" value="1"/>
</dbReference>
<sequence>MTTHYDSDFYGWSQEQADLLRARNFNELDTENLLEEIEAMGRSEQRGLESRLQVLFIHLLKFQYQSECQSRSWKLTIEEQRRKSMRVLSNNPSLKNKLTLIIEEAYGDAVIGAERETNIKRAVFPKSCPWTFDEIMDNNFYPD</sequence>
<dbReference type="PANTHER" id="PTHR34235">
    <property type="entry name" value="SLR1203 PROTEIN-RELATED"/>
    <property type="match status" value="1"/>
</dbReference>
<evidence type="ECO:0000313" key="2">
    <source>
        <dbReference type="Proteomes" id="UP000229055"/>
    </source>
</evidence>
<dbReference type="OMA" id="FPKSCPW"/>
<dbReference type="InterPro" id="IPR002636">
    <property type="entry name" value="DUF29"/>
</dbReference>
<gene>
    <name evidence="1" type="ORF">BJP43_04400</name>
</gene>